<dbReference type="SMART" id="SM00717">
    <property type="entry name" value="SANT"/>
    <property type="match status" value="1"/>
</dbReference>
<protein>
    <submittedName>
        <fullName evidence="2">SANT/Myb domain</fullName>
    </submittedName>
    <submittedName>
        <fullName evidence="3">SANT/Myb_domain</fullName>
    </submittedName>
</protein>
<sequence>MNAFANELQMRSPKNETRLRYTSIPNRLLGLSGYKQRVELLTKNQRQIPCVQTPFLTINHSKSAFSQDTFLLLRELKSAYKQVSYFITSKDMQQLLLNILNHIKQSLRKQVCSTMYSDIQVKAYIILFPLQMESQKYKTWSREEKNKLQELYKLYKIEFKQYVPHFNDRSESQIKSFYYNTIFKNRAYDKQIQKTHKLKQTQIEVAVNSVKHIIKQKQLQKEEENTSIQCKQISAMQSIFQQSIQCKDDDSNINDNDCLFPTVKLE</sequence>
<accession>A0AA86PF03</accession>
<evidence type="ECO:0000313" key="4">
    <source>
        <dbReference type="Proteomes" id="UP001642409"/>
    </source>
</evidence>
<keyword evidence="4" id="KW-1185">Reference proteome</keyword>
<evidence type="ECO:0000313" key="3">
    <source>
        <dbReference type="EMBL" id="CAL6025404.1"/>
    </source>
</evidence>
<dbReference type="AlphaFoldDB" id="A0AA86PF03"/>
<comment type="caution">
    <text evidence="2">The sequence shown here is derived from an EMBL/GenBank/DDBJ whole genome shotgun (WGS) entry which is preliminary data.</text>
</comment>
<proteinExistence type="predicted"/>
<dbReference type="Proteomes" id="UP001642409">
    <property type="component" value="Unassembled WGS sequence"/>
</dbReference>
<dbReference type="CDD" id="cd00167">
    <property type="entry name" value="SANT"/>
    <property type="match status" value="1"/>
</dbReference>
<dbReference type="EMBL" id="CATOUU010000642">
    <property type="protein sequence ID" value="CAI9936921.1"/>
    <property type="molecule type" value="Genomic_DNA"/>
</dbReference>
<dbReference type="SUPFAM" id="SSF46689">
    <property type="entry name" value="Homeodomain-like"/>
    <property type="match status" value="1"/>
</dbReference>
<evidence type="ECO:0000313" key="2">
    <source>
        <dbReference type="EMBL" id="CAI9936921.1"/>
    </source>
</evidence>
<name>A0AA86PF03_9EUKA</name>
<dbReference type="EMBL" id="CAXDID020000098">
    <property type="protein sequence ID" value="CAL6025404.1"/>
    <property type="molecule type" value="Genomic_DNA"/>
</dbReference>
<dbReference type="Gene3D" id="1.10.10.60">
    <property type="entry name" value="Homeodomain-like"/>
    <property type="match status" value="1"/>
</dbReference>
<reference evidence="2" key="1">
    <citation type="submission" date="2023-06" db="EMBL/GenBank/DDBJ databases">
        <authorList>
            <person name="Kurt Z."/>
        </authorList>
    </citation>
    <scope>NUCLEOTIDE SEQUENCE</scope>
</reference>
<dbReference type="InterPro" id="IPR009057">
    <property type="entry name" value="Homeodomain-like_sf"/>
</dbReference>
<evidence type="ECO:0000259" key="1">
    <source>
        <dbReference type="SMART" id="SM00717"/>
    </source>
</evidence>
<organism evidence="2">
    <name type="scientific">Hexamita inflata</name>
    <dbReference type="NCBI Taxonomy" id="28002"/>
    <lineage>
        <taxon>Eukaryota</taxon>
        <taxon>Metamonada</taxon>
        <taxon>Diplomonadida</taxon>
        <taxon>Hexamitidae</taxon>
        <taxon>Hexamitinae</taxon>
        <taxon>Hexamita</taxon>
    </lineage>
</organism>
<gene>
    <name evidence="2" type="ORF">HINF_LOCUS24566</name>
    <name evidence="3" type="ORF">HINF_LOCUS30242</name>
</gene>
<feature type="domain" description="Myb-like" evidence="1">
    <location>
        <begin position="136"/>
        <end position="184"/>
    </location>
</feature>
<dbReference type="InterPro" id="IPR001005">
    <property type="entry name" value="SANT/Myb"/>
</dbReference>
<reference evidence="3 4" key="2">
    <citation type="submission" date="2024-07" db="EMBL/GenBank/DDBJ databases">
        <authorList>
            <person name="Akdeniz Z."/>
        </authorList>
    </citation>
    <scope>NUCLEOTIDE SEQUENCE [LARGE SCALE GENOMIC DNA]</scope>
</reference>